<comment type="caution">
    <text evidence="2">The sequence shown here is derived from an EMBL/GenBank/DDBJ whole genome shotgun (WGS) entry which is preliminary data.</text>
</comment>
<organism evidence="2 3">
    <name type="scientific">Alloscardovia venturai</name>
    <dbReference type="NCBI Taxonomy" id="1769421"/>
    <lineage>
        <taxon>Bacteria</taxon>
        <taxon>Bacillati</taxon>
        <taxon>Actinomycetota</taxon>
        <taxon>Actinomycetes</taxon>
        <taxon>Bifidobacteriales</taxon>
        <taxon>Bifidobacteriaceae</taxon>
        <taxon>Alloscardovia</taxon>
    </lineage>
</organism>
<feature type="transmembrane region" description="Helical" evidence="1">
    <location>
        <begin position="189"/>
        <end position="205"/>
    </location>
</feature>
<feature type="transmembrane region" description="Helical" evidence="1">
    <location>
        <begin position="440"/>
        <end position="458"/>
    </location>
</feature>
<feature type="transmembrane region" description="Helical" evidence="1">
    <location>
        <begin position="272"/>
        <end position="292"/>
    </location>
</feature>
<keyword evidence="3" id="KW-1185">Reference proteome</keyword>
<sequence length="590" mass="67346">MVVENLPDTHYVRLHAAGKVSTLNLRFVDLQKGKLLKLNTVRVNPNRPFHFSLTRFVFFLSVSYFIYVFLPSSRIYKWRLSMAHKAQLILTIFSMLVLSAILFAISRLAEPEKMFSGTYLTQDGGFINDSNQYNHVANALLRGHAYLDLNVPRWLAHMKNPYDAGLRLYYGQSTGEQSYWDYAFFNGKYYSYFGVFPVIVAFIPFKLLTGHDLRTDYAVVAFAVLFVIGAFYFLYALLKKYFDKTSFGMYILSAITLVVGGSGFTQVFLPKIYSLPILASLTVTTFGLGLWLRSFRANARFTKAMLFFGALCIALNLLCRPQFILSAFLAFPIFWEQIKKRLFFSQRGVWNTLAVIAPFFCVGIPAMWYNKIRFESFFDFGATYNLTGFDMVHHSRTIMRAPSGLWMYLFQPLNISPNFPYIFTVDIPHGFMGTFIMEPYFGGFLVFTPIAFAILLAIPFKRVMHTQKNALLVSGCVVCAFLLLFLDSALVGVNSRYFGDFGWLLIVAAIIVIQNLLDQWSETETIPSSGVGAITYTVKAAWLRNFALCTFLWTVLLYSLNLLSQGRYYALISSNDTVYRAVESWSLAFQ</sequence>
<dbReference type="Proteomes" id="UP001597036">
    <property type="component" value="Unassembled WGS sequence"/>
</dbReference>
<evidence type="ECO:0000313" key="2">
    <source>
        <dbReference type="EMBL" id="MFD0704709.1"/>
    </source>
</evidence>
<accession>A0ABW2Y366</accession>
<name>A0ABW2Y366_9BIFI</name>
<feature type="transmembrane region" description="Helical" evidence="1">
    <location>
        <begin position="247"/>
        <end position="265"/>
    </location>
</feature>
<feature type="transmembrane region" description="Helical" evidence="1">
    <location>
        <begin position="470"/>
        <end position="491"/>
    </location>
</feature>
<feature type="transmembrane region" description="Helical" evidence="1">
    <location>
        <begin position="88"/>
        <end position="109"/>
    </location>
</feature>
<feature type="transmembrane region" description="Helical" evidence="1">
    <location>
        <begin position="217"/>
        <end position="235"/>
    </location>
</feature>
<feature type="transmembrane region" description="Helical" evidence="1">
    <location>
        <begin position="542"/>
        <end position="560"/>
    </location>
</feature>
<evidence type="ECO:0000256" key="1">
    <source>
        <dbReference type="SAM" id="Phobius"/>
    </source>
</evidence>
<proteinExistence type="predicted"/>
<protein>
    <recommendedName>
        <fullName evidence="4">Glycosyltransferase RgtA/B/C/D-like domain-containing protein</fullName>
    </recommendedName>
</protein>
<feature type="transmembrane region" description="Helical" evidence="1">
    <location>
        <begin position="304"/>
        <end position="335"/>
    </location>
</feature>
<keyword evidence="1" id="KW-0812">Transmembrane</keyword>
<keyword evidence="1" id="KW-0472">Membrane</keyword>
<gene>
    <name evidence="2" type="ORF">ACFQY8_02955</name>
</gene>
<evidence type="ECO:0008006" key="4">
    <source>
        <dbReference type="Google" id="ProtNLM"/>
    </source>
</evidence>
<feature type="transmembrane region" description="Helical" evidence="1">
    <location>
        <begin position="347"/>
        <end position="369"/>
    </location>
</feature>
<evidence type="ECO:0000313" key="3">
    <source>
        <dbReference type="Proteomes" id="UP001597036"/>
    </source>
</evidence>
<feature type="transmembrane region" description="Helical" evidence="1">
    <location>
        <begin position="56"/>
        <end position="76"/>
    </location>
</feature>
<reference evidence="3" key="1">
    <citation type="journal article" date="2019" name="Int. J. Syst. Evol. Microbiol.">
        <title>The Global Catalogue of Microorganisms (GCM) 10K type strain sequencing project: providing services to taxonomists for standard genome sequencing and annotation.</title>
        <authorList>
            <consortium name="The Broad Institute Genomics Platform"/>
            <consortium name="The Broad Institute Genome Sequencing Center for Infectious Disease"/>
            <person name="Wu L."/>
            <person name="Ma J."/>
        </authorList>
    </citation>
    <scope>NUCLEOTIDE SEQUENCE [LARGE SCALE GENOMIC DNA]</scope>
    <source>
        <strain evidence="3">CCM 8604</strain>
    </source>
</reference>
<keyword evidence="1" id="KW-1133">Transmembrane helix</keyword>
<dbReference type="EMBL" id="JBHTHQ010000013">
    <property type="protein sequence ID" value="MFD0704709.1"/>
    <property type="molecule type" value="Genomic_DNA"/>
</dbReference>